<protein>
    <submittedName>
        <fullName evidence="3">SDR family oxidoreductase</fullName>
        <ecNumber evidence="3">1.-.-.-</ecNumber>
    </submittedName>
</protein>
<evidence type="ECO:0000313" key="4">
    <source>
        <dbReference type="Proteomes" id="UP001363010"/>
    </source>
</evidence>
<dbReference type="InterPro" id="IPR002347">
    <property type="entry name" value="SDR_fam"/>
</dbReference>
<reference evidence="3 4" key="1">
    <citation type="submission" date="2024-03" db="EMBL/GenBank/DDBJ databases">
        <title>Novel species of the genus Variovorax.</title>
        <authorList>
            <person name="Liu Q."/>
            <person name="Xin Y.-H."/>
        </authorList>
    </citation>
    <scope>NUCLEOTIDE SEQUENCE [LARGE SCALE GENOMIC DNA]</scope>
    <source>
        <strain evidence="3 4">KACC 18501</strain>
    </source>
</reference>
<dbReference type="InterPro" id="IPR020904">
    <property type="entry name" value="Sc_DH/Rdtase_CS"/>
</dbReference>
<dbReference type="Gene3D" id="3.40.50.720">
    <property type="entry name" value="NAD(P)-binding Rossmann-like Domain"/>
    <property type="match status" value="1"/>
</dbReference>
<comment type="similarity">
    <text evidence="1">Belongs to the short-chain dehydrogenases/reductases (SDR) family.</text>
</comment>
<dbReference type="SMART" id="SM00822">
    <property type="entry name" value="PKS_KR"/>
    <property type="match status" value="1"/>
</dbReference>
<evidence type="ECO:0000313" key="3">
    <source>
        <dbReference type="EMBL" id="MEJ8822684.1"/>
    </source>
</evidence>
<gene>
    <name evidence="3" type="ORF">WKW80_11665</name>
</gene>
<organism evidence="3 4">
    <name type="scientific">Variovorax humicola</name>
    <dbReference type="NCBI Taxonomy" id="1769758"/>
    <lineage>
        <taxon>Bacteria</taxon>
        <taxon>Pseudomonadati</taxon>
        <taxon>Pseudomonadota</taxon>
        <taxon>Betaproteobacteria</taxon>
        <taxon>Burkholderiales</taxon>
        <taxon>Comamonadaceae</taxon>
        <taxon>Variovorax</taxon>
    </lineage>
</organism>
<evidence type="ECO:0000256" key="1">
    <source>
        <dbReference type="ARBA" id="ARBA00006484"/>
    </source>
</evidence>
<proteinExistence type="inferred from homology"/>
<dbReference type="RefSeq" id="WP_340363721.1">
    <property type="nucleotide sequence ID" value="NZ_JBBKZV010000005.1"/>
</dbReference>
<dbReference type="InterPro" id="IPR057326">
    <property type="entry name" value="KR_dom"/>
</dbReference>
<dbReference type="PANTHER" id="PTHR42760:SF135">
    <property type="entry name" value="BLL7886 PROTEIN"/>
    <property type="match status" value="1"/>
</dbReference>
<dbReference type="PRINTS" id="PR00081">
    <property type="entry name" value="GDHRDH"/>
</dbReference>
<keyword evidence="4" id="KW-1185">Reference proteome</keyword>
<name>A0ABU8VXY8_9BURK</name>
<accession>A0ABU8VXY8</accession>
<dbReference type="EC" id="1.-.-.-" evidence="3"/>
<dbReference type="CDD" id="cd05233">
    <property type="entry name" value="SDR_c"/>
    <property type="match status" value="1"/>
</dbReference>
<dbReference type="PROSITE" id="PS00061">
    <property type="entry name" value="ADH_SHORT"/>
    <property type="match status" value="1"/>
</dbReference>
<dbReference type="PRINTS" id="PR00080">
    <property type="entry name" value="SDRFAMILY"/>
</dbReference>
<sequence>MTLRAPRHSLELPLPERSVGPLLQGRLAFVTGAAAGIGRAIALRYARAGARVVLADLRAEDCEAAVREIIESGGSAWAFALDITDVPACVALAERIGREIGAVDVLVNNAGILLREGIDTPDAHRKIRRVFDVNVLGGFNVLHAFLPALRQTRGCVINIASGAAFIAQAGCIGYSGSKGAVKMLTQSMAVDLAADGIRVNAIAPGVIETAMTDATRADPQRLHGFLRRTPLGRVGQPDEIAEPALFLASSMASYITGVTLPVDGGVLAA</sequence>
<comment type="caution">
    <text evidence="3">The sequence shown here is derived from an EMBL/GenBank/DDBJ whole genome shotgun (WGS) entry which is preliminary data.</text>
</comment>
<dbReference type="EMBL" id="JBBKZV010000005">
    <property type="protein sequence ID" value="MEJ8822684.1"/>
    <property type="molecule type" value="Genomic_DNA"/>
</dbReference>
<dbReference type="Proteomes" id="UP001363010">
    <property type="component" value="Unassembled WGS sequence"/>
</dbReference>
<evidence type="ECO:0000259" key="2">
    <source>
        <dbReference type="SMART" id="SM00822"/>
    </source>
</evidence>
<dbReference type="Pfam" id="PF13561">
    <property type="entry name" value="adh_short_C2"/>
    <property type="match status" value="1"/>
</dbReference>
<feature type="domain" description="Ketoreductase" evidence="2">
    <location>
        <begin position="26"/>
        <end position="205"/>
    </location>
</feature>
<keyword evidence="3" id="KW-0560">Oxidoreductase</keyword>
<dbReference type="GO" id="GO:0016491">
    <property type="term" value="F:oxidoreductase activity"/>
    <property type="evidence" value="ECO:0007669"/>
    <property type="project" value="UniProtKB-KW"/>
</dbReference>
<dbReference type="NCBIfam" id="NF005559">
    <property type="entry name" value="PRK07231.1"/>
    <property type="match status" value="1"/>
</dbReference>
<dbReference type="PANTHER" id="PTHR42760">
    <property type="entry name" value="SHORT-CHAIN DEHYDROGENASES/REDUCTASES FAMILY MEMBER"/>
    <property type="match status" value="1"/>
</dbReference>
<dbReference type="InterPro" id="IPR036291">
    <property type="entry name" value="NAD(P)-bd_dom_sf"/>
</dbReference>
<dbReference type="SUPFAM" id="SSF51735">
    <property type="entry name" value="NAD(P)-binding Rossmann-fold domains"/>
    <property type="match status" value="1"/>
</dbReference>